<protein>
    <submittedName>
        <fullName evidence="1">Uncharacterized protein</fullName>
    </submittedName>
</protein>
<comment type="caution">
    <text evidence="1">The sequence shown here is derived from an EMBL/GenBank/DDBJ whole genome shotgun (WGS) entry which is preliminary data.</text>
</comment>
<evidence type="ECO:0000313" key="1">
    <source>
        <dbReference type="EMBL" id="MBB5153482.1"/>
    </source>
</evidence>
<organism evidence="1 2">
    <name type="scientific">Saccharopolyspora phatthalungensis</name>
    <dbReference type="NCBI Taxonomy" id="664693"/>
    <lineage>
        <taxon>Bacteria</taxon>
        <taxon>Bacillati</taxon>
        <taxon>Actinomycetota</taxon>
        <taxon>Actinomycetes</taxon>
        <taxon>Pseudonocardiales</taxon>
        <taxon>Pseudonocardiaceae</taxon>
        <taxon>Saccharopolyspora</taxon>
    </lineage>
</organism>
<sequence length="40" mass="4435">MPFGSRRNDALAGVVPVHADLPDMGAVVEHHDDERQRLIL</sequence>
<dbReference type="EMBL" id="JACHIW010000001">
    <property type="protein sequence ID" value="MBB5153482.1"/>
    <property type="molecule type" value="Genomic_DNA"/>
</dbReference>
<dbReference type="Proteomes" id="UP000584374">
    <property type="component" value="Unassembled WGS sequence"/>
</dbReference>
<name>A0A840PT69_9PSEU</name>
<dbReference type="RefSeq" id="WP_281399415.1">
    <property type="nucleotide sequence ID" value="NZ_JACHIW010000001.1"/>
</dbReference>
<dbReference type="AlphaFoldDB" id="A0A840PT69"/>
<accession>A0A840PT69</accession>
<keyword evidence="2" id="KW-1185">Reference proteome</keyword>
<gene>
    <name evidence="1" type="ORF">BJ970_001016</name>
</gene>
<reference evidence="1 2" key="1">
    <citation type="submission" date="2020-08" db="EMBL/GenBank/DDBJ databases">
        <title>Sequencing the genomes of 1000 actinobacteria strains.</title>
        <authorList>
            <person name="Klenk H.-P."/>
        </authorList>
    </citation>
    <scope>NUCLEOTIDE SEQUENCE [LARGE SCALE GENOMIC DNA]</scope>
    <source>
        <strain evidence="1 2">DSM 45584</strain>
    </source>
</reference>
<proteinExistence type="predicted"/>
<evidence type="ECO:0000313" key="2">
    <source>
        <dbReference type="Proteomes" id="UP000584374"/>
    </source>
</evidence>